<accession>A0A2P5AEZ9</accession>
<gene>
    <name evidence="2" type="ORF">TorRG33x02_352070</name>
</gene>
<dbReference type="AlphaFoldDB" id="A0A2P5AEZ9"/>
<dbReference type="Proteomes" id="UP000237000">
    <property type="component" value="Unassembled WGS sequence"/>
</dbReference>
<sequence>MVRPAETDLNTETSESDPILRDVDQYYGADEASSARKESSKKITTNELEEIISLYSLKEARLHRPKRSCRPDFPPLTCCAYSEQIFNGDGMLLLQPYFIEALDYLQLVPTQLTPNG</sequence>
<dbReference type="EMBL" id="JXTC01000898">
    <property type="protein sequence ID" value="PON35118.1"/>
    <property type="molecule type" value="Genomic_DNA"/>
</dbReference>
<protein>
    <submittedName>
        <fullName evidence="2">Uncharacterized protein</fullName>
    </submittedName>
</protein>
<comment type="caution">
    <text evidence="2">The sequence shown here is derived from an EMBL/GenBank/DDBJ whole genome shotgun (WGS) entry which is preliminary data.</text>
</comment>
<reference evidence="3" key="1">
    <citation type="submission" date="2016-06" db="EMBL/GenBank/DDBJ databases">
        <title>Parallel loss of symbiosis genes in relatives of nitrogen-fixing non-legume Parasponia.</title>
        <authorList>
            <person name="Van Velzen R."/>
            <person name="Holmer R."/>
            <person name="Bu F."/>
            <person name="Rutten L."/>
            <person name="Van Zeijl A."/>
            <person name="Liu W."/>
            <person name="Santuari L."/>
            <person name="Cao Q."/>
            <person name="Sharma T."/>
            <person name="Shen D."/>
            <person name="Roswanjaya Y."/>
            <person name="Wardhani T."/>
            <person name="Kalhor M.S."/>
            <person name="Jansen J."/>
            <person name="Van den Hoogen J."/>
            <person name="Gungor B."/>
            <person name="Hartog M."/>
            <person name="Hontelez J."/>
            <person name="Verver J."/>
            <person name="Yang W.-C."/>
            <person name="Schijlen E."/>
            <person name="Repin R."/>
            <person name="Schilthuizen M."/>
            <person name="Schranz E."/>
            <person name="Heidstra R."/>
            <person name="Miyata K."/>
            <person name="Fedorova E."/>
            <person name="Kohlen W."/>
            <person name="Bisseling T."/>
            <person name="Smit S."/>
            <person name="Geurts R."/>
        </authorList>
    </citation>
    <scope>NUCLEOTIDE SEQUENCE [LARGE SCALE GENOMIC DNA]</scope>
    <source>
        <strain evidence="3">cv. RG33-2</strain>
    </source>
</reference>
<keyword evidence="3" id="KW-1185">Reference proteome</keyword>
<organism evidence="2 3">
    <name type="scientific">Trema orientale</name>
    <name type="common">Charcoal tree</name>
    <name type="synonym">Celtis orientalis</name>
    <dbReference type="NCBI Taxonomy" id="63057"/>
    <lineage>
        <taxon>Eukaryota</taxon>
        <taxon>Viridiplantae</taxon>
        <taxon>Streptophyta</taxon>
        <taxon>Embryophyta</taxon>
        <taxon>Tracheophyta</taxon>
        <taxon>Spermatophyta</taxon>
        <taxon>Magnoliopsida</taxon>
        <taxon>eudicotyledons</taxon>
        <taxon>Gunneridae</taxon>
        <taxon>Pentapetalae</taxon>
        <taxon>rosids</taxon>
        <taxon>fabids</taxon>
        <taxon>Rosales</taxon>
        <taxon>Cannabaceae</taxon>
        <taxon>Trema</taxon>
    </lineage>
</organism>
<evidence type="ECO:0000256" key="1">
    <source>
        <dbReference type="SAM" id="MobiDB-lite"/>
    </source>
</evidence>
<evidence type="ECO:0000313" key="2">
    <source>
        <dbReference type="EMBL" id="PON35118.1"/>
    </source>
</evidence>
<name>A0A2P5AEZ9_TREOI</name>
<feature type="region of interest" description="Disordered" evidence="1">
    <location>
        <begin position="1"/>
        <end position="23"/>
    </location>
</feature>
<evidence type="ECO:0000313" key="3">
    <source>
        <dbReference type="Proteomes" id="UP000237000"/>
    </source>
</evidence>
<dbReference type="InParanoid" id="A0A2P5AEZ9"/>
<proteinExistence type="predicted"/>